<reference evidence="1" key="1">
    <citation type="submission" date="2021-08" db="EMBL/GenBank/DDBJ databases">
        <title>The first chromosome-level gecko genome reveals the dynamic sex chromosomes of Neotropical dwarf geckos (Sphaerodactylidae: Sphaerodactylus).</title>
        <authorList>
            <person name="Pinto B.J."/>
            <person name="Keating S.E."/>
            <person name="Gamble T."/>
        </authorList>
    </citation>
    <scope>NUCLEOTIDE SEQUENCE</scope>
    <source>
        <strain evidence="1">TG3544</strain>
    </source>
</reference>
<organism evidence="1 2">
    <name type="scientific">Sphaerodactylus townsendi</name>
    <dbReference type="NCBI Taxonomy" id="933632"/>
    <lineage>
        <taxon>Eukaryota</taxon>
        <taxon>Metazoa</taxon>
        <taxon>Chordata</taxon>
        <taxon>Craniata</taxon>
        <taxon>Vertebrata</taxon>
        <taxon>Euteleostomi</taxon>
        <taxon>Lepidosauria</taxon>
        <taxon>Squamata</taxon>
        <taxon>Bifurcata</taxon>
        <taxon>Gekkota</taxon>
        <taxon>Sphaerodactylidae</taxon>
        <taxon>Sphaerodactylus</taxon>
    </lineage>
</organism>
<sequence>MCPLGFLALKKALSGGWSIMMPSLCQMTNNKLTKFGLMELVSKLVLEFFKMLILWGVRIHDEALLTGTAQQFMASTTNYRSLIQPVSQREHSMPTQQIEKQAANPLHTNRLDNSTEEDLLLSFKTLPKLEQDAILNRMNDLMNKLQDLQDDDTRKSSSDPITQPDLINLDAPPMEAQDGVDRDCRKHKLNTTDKDTEEAYEYELEQHSQRVFQSSTQLPMEGKTWDQELKELEIIRHTPQLQSGQVNVPETEYPQSDASLLIRTNPNCIPLTPCRRSLEKEPRISFRNGCILQDPSGALDIIENLN</sequence>
<evidence type="ECO:0000313" key="2">
    <source>
        <dbReference type="Proteomes" id="UP000827872"/>
    </source>
</evidence>
<gene>
    <name evidence="1" type="ORF">K3G42_020486</name>
</gene>
<name>A0ACB8FBB2_9SAUR</name>
<proteinExistence type="predicted"/>
<protein>
    <submittedName>
        <fullName evidence="1">Uncharacterized protein</fullName>
    </submittedName>
</protein>
<comment type="caution">
    <text evidence="1">The sequence shown here is derived from an EMBL/GenBank/DDBJ whole genome shotgun (WGS) entry which is preliminary data.</text>
</comment>
<dbReference type="EMBL" id="CM037621">
    <property type="protein sequence ID" value="KAH8002109.1"/>
    <property type="molecule type" value="Genomic_DNA"/>
</dbReference>
<dbReference type="Proteomes" id="UP000827872">
    <property type="component" value="Linkage Group LG08"/>
</dbReference>
<evidence type="ECO:0000313" key="1">
    <source>
        <dbReference type="EMBL" id="KAH8002109.1"/>
    </source>
</evidence>
<accession>A0ACB8FBB2</accession>
<keyword evidence="2" id="KW-1185">Reference proteome</keyword>